<dbReference type="PANTHER" id="PTHR30461:SF23">
    <property type="entry name" value="DNA RECOMBINASE-RELATED"/>
    <property type="match status" value="1"/>
</dbReference>
<dbReference type="Gene3D" id="3.40.50.1390">
    <property type="entry name" value="Resolvase, N-terminal catalytic domain"/>
    <property type="match status" value="1"/>
</dbReference>
<proteinExistence type="predicted"/>
<feature type="domain" description="Resolvase/invertase-type recombinase catalytic" evidence="1">
    <location>
        <begin position="33"/>
        <end position="180"/>
    </location>
</feature>
<evidence type="ECO:0000313" key="4">
    <source>
        <dbReference type="Proteomes" id="UP000215355"/>
    </source>
</evidence>
<accession>A0AAJ4X8J4</accession>
<evidence type="ECO:0000313" key="3">
    <source>
        <dbReference type="EMBL" id="SNV38485.1"/>
    </source>
</evidence>
<dbReference type="InterPro" id="IPR038109">
    <property type="entry name" value="DNA_bind_recomb_sf"/>
</dbReference>
<evidence type="ECO:0000259" key="2">
    <source>
        <dbReference type="PROSITE" id="PS51737"/>
    </source>
</evidence>
<dbReference type="AlphaFoldDB" id="A0AAJ4X8J4"/>
<protein>
    <submittedName>
        <fullName evidence="3">DNA-invertase hin</fullName>
    </submittedName>
</protein>
<dbReference type="InterPro" id="IPR011109">
    <property type="entry name" value="DNA_bind_recombinase_dom"/>
</dbReference>
<dbReference type="PANTHER" id="PTHR30461">
    <property type="entry name" value="DNA-INVERTASE FROM LAMBDOID PROPHAGE"/>
    <property type="match status" value="1"/>
</dbReference>
<evidence type="ECO:0000259" key="1">
    <source>
        <dbReference type="PROSITE" id="PS51736"/>
    </source>
</evidence>
<organism evidence="3 4">
    <name type="scientific">Sphingobacterium mizutaii</name>
    <dbReference type="NCBI Taxonomy" id="1010"/>
    <lineage>
        <taxon>Bacteria</taxon>
        <taxon>Pseudomonadati</taxon>
        <taxon>Bacteroidota</taxon>
        <taxon>Sphingobacteriia</taxon>
        <taxon>Sphingobacteriales</taxon>
        <taxon>Sphingobacteriaceae</taxon>
        <taxon>Sphingobacterium</taxon>
    </lineage>
</organism>
<dbReference type="Pfam" id="PF00239">
    <property type="entry name" value="Resolvase"/>
    <property type="match status" value="1"/>
</dbReference>
<dbReference type="InterPro" id="IPR036162">
    <property type="entry name" value="Resolvase-like_N_sf"/>
</dbReference>
<dbReference type="KEGG" id="smiz:4412673_00332"/>
<reference evidence="3 4" key="1">
    <citation type="submission" date="2017-06" db="EMBL/GenBank/DDBJ databases">
        <authorList>
            <consortium name="Pathogen Informatics"/>
        </authorList>
    </citation>
    <scope>NUCLEOTIDE SEQUENCE [LARGE SCALE GENOMIC DNA]</scope>
    <source>
        <strain evidence="3 4">NCTC12149</strain>
    </source>
</reference>
<dbReference type="SMART" id="SM00857">
    <property type="entry name" value="Resolvase"/>
    <property type="match status" value="1"/>
</dbReference>
<dbReference type="SUPFAM" id="SSF53041">
    <property type="entry name" value="Resolvase-like"/>
    <property type="match status" value="1"/>
</dbReference>
<dbReference type="EMBL" id="LT906468">
    <property type="protein sequence ID" value="SNV38485.1"/>
    <property type="molecule type" value="Genomic_DNA"/>
</dbReference>
<dbReference type="Gene3D" id="3.90.1750.20">
    <property type="entry name" value="Putative Large Serine Recombinase, Chain B, Domain 2"/>
    <property type="match status" value="1"/>
</dbReference>
<dbReference type="Pfam" id="PF07508">
    <property type="entry name" value="Recombinase"/>
    <property type="match status" value="1"/>
</dbReference>
<feature type="domain" description="Recombinase" evidence="2">
    <location>
        <begin position="188"/>
        <end position="308"/>
    </location>
</feature>
<dbReference type="InterPro" id="IPR050639">
    <property type="entry name" value="SSR_resolvase"/>
</dbReference>
<sequence>MSCKSGPYLMLSLFLIILWLTKQFTIMIENKKRVGIWIRVSTDLQVRDESPEHHEQRAKFYIESRDWQVAEVYRLDAVSGKSVMNHPEAQRMLNDLKSGRITGLVFSKLARLARNTKELLDFGEIFRKEGADLVSLAEQIDTSTPAGRLFFTLVAAMAEWEREEISSRVAASVPIRARMGKPLGGQASFGYKWENKALVIDKNEAPVRKLIYEIFLKCQRKKTTADSLNKMGYRTRSGACFSDTTIDRLLRDTTAKGVRIANYTKSLGEGKQWVIKPENEWIKIPCPSIVDENLWEKCNSILNEQATKRKRIGRKSEYLLAGFVKCECGTSMYVLSSAKKFTCKNCKNNILVDEMDKVYQQLLKGYLHDLQPEMYVGELESVLKEKEKLFSETKKKRVQLRKKMDELVPLRAELDKEHFGELYQPLVDQVKQLDKSTPELQAEIDLKRIQISSSDYVLKEAKMLYNQWSEMCFRQKRAIVETITEYITIGQDSINIGLSHLPLSSKQTSPHIFRDS</sequence>
<dbReference type="Proteomes" id="UP000215355">
    <property type="component" value="Chromosome 1"/>
</dbReference>
<gene>
    <name evidence="3" type="primary">hin_2</name>
    <name evidence="3" type="ORF">SAMEA4412673_00332</name>
</gene>
<dbReference type="GO" id="GO:0003677">
    <property type="term" value="F:DNA binding"/>
    <property type="evidence" value="ECO:0007669"/>
    <property type="project" value="InterPro"/>
</dbReference>
<dbReference type="CDD" id="cd00338">
    <property type="entry name" value="Ser_Recombinase"/>
    <property type="match status" value="1"/>
</dbReference>
<dbReference type="PROSITE" id="PS51736">
    <property type="entry name" value="RECOMBINASES_3"/>
    <property type="match status" value="1"/>
</dbReference>
<dbReference type="PROSITE" id="PS51737">
    <property type="entry name" value="RECOMBINASE_DNA_BIND"/>
    <property type="match status" value="1"/>
</dbReference>
<name>A0AAJ4X8J4_9SPHI</name>
<dbReference type="GO" id="GO:0000150">
    <property type="term" value="F:DNA strand exchange activity"/>
    <property type="evidence" value="ECO:0007669"/>
    <property type="project" value="InterPro"/>
</dbReference>
<dbReference type="InterPro" id="IPR006119">
    <property type="entry name" value="Resolv_N"/>
</dbReference>